<dbReference type="OrthoDB" id="8595767at2"/>
<keyword evidence="1" id="KW-0805">Transcription regulation</keyword>
<dbReference type="GO" id="GO:0000976">
    <property type="term" value="F:transcription cis-regulatory region binding"/>
    <property type="evidence" value="ECO:0007669"/>
    <property type="project" value="TreeGrafter"/>
</dbReference>
<dbReference type="GO" id="GO:0003700">
    <property type="term" value="F:DNA-binding transcription factor activity"/>
    <property type="evidence" value="ECO:0007669"/>
    <property type="project" value="TreeGrafter"/>
</dbReference>
<sequence length="217" mass="23612">MGLRELKKDRTRTQLLEAALELIARQGFEQTTISEIADAVQVSPRTLLRYFPTKEDVIVSWVDQGMSILRESLGARPPGETDAEALVAAAREMLTAYEARSTFFLVIERTIAASPGISARKQQMMEGLARDICALLVKRPAASISSALIRDVYVGTVFAAIHAAIQAWVATNGSQSLIGLFDEATAVVKFVEPSGADRRKQGANARNQTGRVRPVGR</sequence>
<accession>Q140F0</accession>
<dbReference type="PANTHER" id="PTHR30055:SF238">
    <property type="entry name" value="MYCOFACTOCIN BIOSYNTHESIS TRANSCRIPTIONAL REGULATOR MFTR-RELATED"/>
    <property type="match status" value="1"/>
</dbReference>
<feature type="DNA-binding region" description="H-T-H motif" evidence="4">
    <location>
        <begin position="32"/>
        <end position="51"/>
    </location>
</feature>
<dbReference type="Gene3D" id="1.10.10.60">
    <property type="entry name" value="Homeodomain-like"/>
    <property type="match status" value="1"/>
</dbReference>
<dbReference type="AlphaFoldDB" id="Q140F0"/>
<reference evidence="7 8" key="1">
    <citation type="journal article" date="2006" name="Proc. Natl. Acad. Sci. U.S.A.">
        <title>Burkholderia xenovorans LB400 harbors a multi-replicon, 9.73-Mbp genome shaped for versatility.</title>
        <authorList>
            <person name="Chain P.S."/>
            <person name="Denef V.J."/>
            <person name="Konstantinidis K.T."/>
            <person name="Vergez L.M."/>
            <person name="Agullo L."/>
            <person name="Reyes V.L."/>
            <person name="Hauser L."/>
            <person name="Cordova M."/>
            <person name="Gomez L."/>
            <person name="Gonzalez M."/>
            <person name="Land M."/>
            <person name="Lao V."/>
            <person name="Larimer F."/>
            <person name="LiPuma J.J."/>
            <person name="Mahenthiralingam E."/>
            <person name="Malfatti S.A."/>
            <person name="Marx C.J."/>
            <person name="Parnell J.J."/>
            <person name="Ramette A."/>
            <person name="Richardson P."/>
            <person name="Seeger M."/>
            <person name="Smith D."/>
            <person name="Spilker T."/>
            <person name="Sul W.J."/>
            <person name="Tsoi T.V."/>
            <person name="Ulrich L.E."/>
            <person name="Zhulin I.B."/>
            <person name="Tiedje J.M."/>
        </authorList>
    </citation>
    <scope>NUCLEOTIDE SEQUENCE [LARGE SCALE GENOMIC DNA]</scope>
    <source>
        <strain evidence="7 8">LB400</strain>
    </source>
</reference>
<dbReference type="STRING" id="266265.Bxe_A2672"/>
<dbReference type="EMBL" id="CP000270">
    <property type="protein sequence ID" value="ABE30289.1"/>
    <property type="molecule type" value="Genomic_DNA"/>
</dbReference>
<dbReference type="InterPro" id="IPR009057">
    <property type="entry name" value="Homeodomain-like_sf"/>
</dbReference>
<dbReference type="Proteomes" id="UP000001817">
    <property type="component" value="Chromosome 1"/>
</dbReference>
<evidence type="ECO:0000256" key="5">
    <source>
        <dbReference type="SAM" id="MobiDB-lite"/>
    </source>
</evidence>
<feature type="domain" description="HTH tetR-type" evidence="6">
    <location>
        <begin position="9"/>
        <end position="69"/>
    </location>
</feature>
<name>Q140F0_PARXL</name>
<dbReference type="Pfam" id="PF00440">
    <property type="entry name" value="TetR_N"/>
    <property type="match status" value="1"/>
</dbReference>
<evidence type="ECO:0000313" key="8">
    <source>
        <dbReference type="Proteomes" id="UP000001817"/>
    </source>
</evidence>
<evidence type="ECO:0000256" key="2">
    <source>
        <dbReference type="ARBA" id="ARBA00023125"/>
    </source>
</evidence>
<gene>
    <name evidence="7" type="ORF">Bxe_A2672</name>
</gene>
<keyword evidence="2 4" id="KW-0238">DNA-binding</keyword>
<dbReference type="PROSITE" id="PS50977">
    <property type="entry name" value="HTH_TETR_2"/>
    <property type="match status" value="1"/>
</dbReference>
<dbReference type="KEGG" id="bxe:Bxe_A2672"/>
<evidence type="ECO:0000259" key="6">
    <source>
        <dbReference type="PROSITE" id="PS50977"/>
    </source>
</evidence>
<organism evidence="7 8">
    <name type="scientific">Paraburkholderia xenovorans (strain LB400)</name>
    <dbReference type="NCBI Taxonomy" id="266265"/>
    <lineage>
        <taxon>Bacteria</taxon>
        <taxon>Pseudomonadati</taxon>
        <taxon>Pseudomonadota</taxon>
        <taxon>Betaproteobacteria</taxon>
        <taxon>Burkholderiales</taxon>
        <taxon>Burkholderiaceae</taxon>
        <taxon>Paraburkholderia</taxon>
    </lineage>
</organism>
<evidence type="ECO:0000256" key="3">
    <source>
        <dbReference type="ARBA" id="ARBA00023163"/>
    </source>
</evidence>
<evidence type="ECO:0000313" key="7">
    <source>
        <dbReference type="EMBL" id="ABE30289.1"/>
    </source>
</evidence>
<dbReference type="RefSeq" id="WP_011487984.1">
    <property type="nucleotide sequence ID" value="NC_007951.1"/>
</dbReference>
<dbReference type="PANTHER" id="PTHR30055">
    <property type="entry name" value="HTH-TYPE TRANSCRIPTIONAL REGULATOR RUTR"/>
    <property type="match status" value="1"/>
</dbReference>
<dbReference type="Gene3D" id="1.10.357.10">
    <property type="entry name" value="Tetracycline Repressor, domain 2"/>
    <property type="match status" value="1"/>
</dbReference>
<dbReference type="InterPro" id="IPR001647">
    <property type="entry name" value="HTH_TetR"/>
</dbReference>
<dbReference type="InterPro" id="IPR050109">
    <property type="entry name" value="HTH-type_TetR-like_transc_reg"/>
</dbReference>
<evidence type="ECO:0000256" key="1">
    <source>
        <dbReference type="ARBA" id="ARBA00023015"/>
    </source>
</evidence>
<dbReference type="KEGG" id="bxb:DR64_360"/>
<evidence type="ECO:0000256" key="4">
    <source>
        <dbReference type="PROSITE-ProRule" id="PRU00335"/>
    </source>
</evidence>
<protein>
    <submittedName>
        <fullName evidence="7">Transcriptional regulator, TetR family</fullName>
    </submittedName>
</protein>
<dbReference type="PRINTS" id="PR00455">
    <property type="entry name" value="HTHTETR"/>
</dbReference>
<dbReference type="SUPFAM" id="SSF46689">
    <property type="entry name" value="Homeodomain-like"/>
    <property type="match status" value="1"/>
</dbReference>
<feature type="region of interest" description="Disordered" evidence="5">
    <location>
        <begin position="198"/>
        <end position="217"/>
    </location>
</feature>
<keyword evidence="8" id="KW-1185">Reference proteome</keyword>
<dbReference type="eggNOG" id="COG1309">
    <property type="taxonomic scope" value="Bacteria"/>
</dbReference>
<proteinExistence type="predicted"/>
<keyword evidence="3" id="KW-0804">Transcription</keyword>